<dbReference type="Proteomes" id="UP001163823">
    <property type="component" value="Chromosome 2"/>
</dbReference>
<gene>
    <name evidence="3" type="ORF">O6P43_003109</name>
</gene>
<keyword evidence="1" id="KW-0175">Coiled coil</keyword>
<evidence type="ECO:0000313" key="4">
    <source>
        <dbReference type="Proteomes" id="UP001163823"/>
    </source>
</evidence>
<evidence type="ECO:0000256" key="2">
    <source>
        <dbReference type="SAM" id="MobiDB-lite"/>
    </source>
</evidence>
<name>A0AAD7QEF0_QUISA</name>
<feature type="compositionally biased region" description="Low complexity" evidence="2">
    <location>
        <begin position="42"/>
        <end position="54"/>
    </location>
</feature>
<keyword evidence="4" id="KW-1185">Reference proteome</keyword>
<dbReference type="KEGG" id="qsa:O6P43_003109"/>
<feature type="coiled-coil region" evidence="1">
    <location>
        <begin position="710"/>
        <end position="765"/>
    </location>
</feature>
<evidence type="ECO:0000313" key="3">
    <source>
        <dbReference type="EMBL" id="KAJ7979745.1"/>
    </source>
</evidence>
<dbReference type="InterPro" id="IPR044194">
    <property type="entry name" value="BLISTER"/>
</dbReference>
<feature type="compositionally biased region" description="Basic and acidic residues" evidence="2">
    <location>
        <begin position="15"/>
        <end position="40"/>
    </location>
</feature>
<feature type="region of interest" description="Disordered" evidence="2">
    <location>
        <begin position="1"/>
        <end position="133"/>
    </location>
</feature>
<dbReference type="PANTHER" id="PTHR47490:SF2">
    <property type="entry name" value="PROTEIN BLISTER"/>
    <property type="match status" value="1"/>
</dbReference>
<organism evidence="3 4">
    <name type="scientific">Quillaja saponaria</name>
    <name type="common">Soap bark tree</name>
    <dbReference type="NCBI Taxonomy" id="32244"/>
    <lineage>
        <taxon>Eukaryota</taxon>
        <taxon>Viridiplantae</taxon>
        <taxon>Streptophyta</taxon>
        <taxon>Embryophyta</taxon>
        <taxon>Tracheophyta</taxon>
        <taxon>Spermatophyta</taxon>
        <taxon>Magnoliopsida</taxon>
        <taxon>eudicotyledons</taxon>
        <taxon>Gunneridae</taxon>
        <taxon>Pentapetalae</taxon>
        <taxon>rosids</taxon>
        <taxon>fabids</taxon>
        <taxon>Fabales</taxon>
        <taxon>Quillajaceae</taxon>
        <taxon>Quillaja</taxon>
    </lineage>
</organism>
<reference evidence="3" key="1">
    <citation type="journal article" date="2023" name="Science">
        <title>Elucidation of the pathway for biosynthesis of saponin adjuvants from the soapbark tree.</title>
        <authorList>
            <person name="Reed J."/>
            <person name="Orme A."/>
            <person name="El-Demerdash A."/>
            <person name="Owen C."/>
            <person name="Martin L.B.B."/>
            <person name="Misra R.C."/>
            <person name="Kikuchi S."/>
            <person name="Rejzek M."/>
            <person name="Martin A.C."/>
            <person name="Harkess A."/>
            <person name="Leebens-Mack J."/>
            <person name="Louveau T."/>
            <person name="Stephenson M.J."/>
            <person name="Osbourn A."/>
        </authorList>
    </citation>
    <scope>NUCLEOTIDE SEQUENCE</scope>
    <source>
        <strain evidence="3">S10</strain>
    </source>
</reference>
<accession>A0AAD7QEF0</accession>
<feature type="compositionally biased region" description="Basic and acidic residues" evidence="2">
    <location>
        <begin position="55"/>
        <end position="70"/>
    </location>
</feature>
<feature type="region of interest" description="Disordered" evidence="2">
    <location>
        <begin position="340"/>
        <end position="375"/>
    </location>
</feature>
<proteinExistence type="predicted"/>
<feature type="region of interest" description="Disordered" evidence="2">
    <location>
        <begin position="625"/>
        <end position="672"/>
    </location>
</feature>
<dbReference type="PANTHER" id="PTHR47490">
    <property type="entry name" value="PROTEIN BLISTER"/>
    <property type="match status" value="1"/>
</dbReference>
<evidence type="ECO:0000256" key="1">
    <source>
        <dbReference type="SAM" id="Coils"/>
    </source>
</evidence>
<feature type="compositionally biased region" description="Low complexity" evidence="2">
    <location>
        <begin position="97"/>
        <end position="111"/>
    </location>
</feature>
<protein>
    <submittedName>
        <fullName evidence="3">BLISTER protein</fullName>
    </submittedName>
</protein>
<dbReference type="Gene3D" id="1.10.287.1490">
    <property type="match status" value="1"/>
</dbReference>
<feature type="compositionally biased region" description="Polar residues" evidence="2">
    <location>
        <begin position="1"/>
        <end position="14"/>
    </location>
</feature>
<sequence>MASPQVLPNSAASSKKQELLEAGKRRLEEFRKKKAAERGKKAASTSHNHTSNTSVHEKQPLETEHARLTELDGVGPSDGIGGSIIEPSAAVNNNDKSSSILSQSSDQGSWSGRDTGLLHPKNNHNVVSADPGKTHANGEEFKRYGGSSFSALNDFNQKNERDPVNNVYGEYGSFHNRVLYGSKSDQSIPLLLQDRDFGSTTSQSNFHGMDESYSNKSSNFLKDYTVRNHDSSLVTVSNISPQNSLDTVMQTTPTNSSILDIGYINGPLYKEYRQLANDLRASNEFGYNSHGSAGSTDSMISELRGGMLSTPGSGFPSLHGTAMWKSFSTDSDTINTSTNVPAYSVAPESNPRRSRPSFLDSINVPRPTSGTPFKHVEPGIYSSVSNSVSKGMDMSQSTLFYKSSTDIETTAPFSNYITPNVPSALENSVNSSFPFSNSHANFRTTANENNLEKNLEFRLPKQNEDFATLEQHIEDLTQEKFSLQRAVEASRALAESLAAENSSLTDSYNQQRSVVNKLQSDMEMLQQEIKAHLVELESIKVEYANAQLECNTADERAKLLASEVIGLEEKALRLRSSELKLEKQMENSQAEISSYKKKMSSLEKERQDLQSTFDALQEEKKLLQSKLRKASGSGKSIDMMKSPTNKKDVSTSTEDIENRDAVATNSNQEMHDSDAGLDGDASGFPLLNENGHPAIGVSFVDIPPDQLKIIENINALISELALEKEELMQALMFESSQCSRLKESNKELSQKLEVQTQRLELLTTKSMANENIPAKQPDSHTLNDNAPYADEGDEVVERVLGWIMKLFPGGPSRRRTSKLL</sequence>
<dbReference type="GO" id="GO:0040008">
    <property type="term" value="P:regulation of growth"/>
    <property type="evidence" value="ECO:0007669"/>
    <property type="project" value="InterPro"/>
</dbReference>
<dbReference type="EMBL" id="JARAOO010000002">
    <property type="protein sequence ID" value="KAJ7979745.1"/>
    <property type="molecule type" value="Genomic_DNA"/>
</dbReference>
<dbReference type="AlphaFoldDB" id="A0AAD7QEF0"/>
<comment type="caution">
    <text evidence="3">The sequence shown here is derived from an EMBL/GenBank/DDBJ whole genome shotgun (WGS) entry which is preliminary data.</text>
</comment>